<protein>
    <submittedName>
        <fullName evidence="1">Uncharacterized protein</fullName>
    </submittedName>
</protein>
<reference evidence="1 2" key="1">
    <citation type="journal article" date="2009" name="J. Bacteriol.">
        <title>The genome of Thermosipho africanus TCF52B: lateral genetic connections to the Firmicutes and Archaea.</title>
        <authorList>
            <person name="Nesboe C.L."/>
            <person name="Bapteste E."/>
            <person name="Curtis B."/>
            <person name="Dahle H."/>
            <person name="Lopez P."/>
            <person name="Macleod D."/>
            <person name="Dlutek M."/>
            <person name="Bowman S."/>
            <person name="Zhaxybayeva O."/>
            <person name="Birkeland N.-K."/>
            <person name="Doolittle W.F."/>
        </authorList>
    </citation>
    <scope>NUCLEOTIDE SEQUENCE [LARGE SCALE GENOMIC DNA]</scope>
    <source>
        <strain evidence="1 2">TCF52B</strain>
    </source>
</reference>
<organism evidence="1 2">
    <name type="scientific">Thermosipho africanus (strain TCF52B)</name>
    <dbReference type="NCBI Taxonomy" id="484019"/>
    <lineage>
        <taxon>Bacteria</taxon>
        <taxon>Thermotogati</taxon>
        <taxon>Thermotogota</taxon>
        <taxon>Thermotogae</taxon>
        <taxon>Thermotogales</taxon>
        <taxon>Fervidobacteriaceae</taxon>
        <taxon>Thermosipho</taxon>
    </lineage>
</organism>
<keyword evidence="2" id="KW-1185">Reference proteome</keyword>
<sequence length="62" mass="7202">MESIRKKILKNSIVKLSDEKEIHINQPFVESGLLVFSNDSEILRFAKDILDGYENALGRRPW</sequence>
<dbReference type="OrthoDB" id="37194at2"/>
<dbReference type="KEGG" id="taf:THA_1361"/>
<dbReference type="RefSeq" id="WP_012580177.1">
    <property type="nucleotide sequence ID" value="NC_011653.1"/>
</dbReference>
<evidence type="ECO:0000313" key="1">
    <source>
        <dbReference type="EMBL" id="ACJ75806.1"/>
    </source>
</evidence>
<gene>
    <name evidence="1" type="ordered locus">THA_1361</name>
</gene>
<proteinExistence type="predicted"/>
<name>B7ICS9_THEAB</name>
<dbReference type="AlphaFoldDB" id="B7ICS9"/>
<dbReference type="EMBL" id="CP001185">
    <property type="protein sequence ID" value="ACJ75806.1"/>
    <property type="molecule type" value="Genomic_DNA"/>
</dbReference>
<dbReference type="STRING" id="484019.THA_1361"/>
<accession>B7ICS9</accession>
<dbReference type="HOGENOM" id="CLU_2902812_0_0_0"/>
<dbReference type="Proteomes" id="UP000002453">
    <property type="component" value="Chromosome"/>
</dbReference>
<evidence type="ECO:0000313" key="2">
    <source>
        <dbReference type="Proteomes" id="UP000002453"/>
    </source>
</evidence>